<dbReference type="SMART" id="SM00460">
    <property type="entry name" value="TGc"/>
    <property type="match status" value="1"/>
</dbReference>
<dbReference type="InterPro" id="IPR002931">
    <property type="entry name" value="Transglutaminase-like"/>
</dbReference>
<evidence type="ECO:0000259" key="3">
    <source>
        <dbReference type="SMART" id="SM00460"/>
    </source>
</evidence>
<feature type="transmembrane region" description="Helical" evidence="1">
    <location>
        <begin position="589"/>
        <end position="613"/>
    </location>
</feature>
<keyword evidence="1" id="KW-0812">Transmembrane</keyword>
<dbReference type="STRING" id="1797513.A2782_00070"/>
<dbReference type="Pfam" id="PF01841">
    <property type="entry name" value="Transglut_core"/>
    <property type="match status" value="1"/>
</dbReference>
<organism evidence="4 5">
    <name type="scientific">Candidatus Blackburnbacteria bacterium RIFCSPHIGHO2_01_FULL_43_15b</name>
    <dbReference type="NCBI Taxonomy" id="1797513"/>
    <lineage>
        <taxon>Bacteria</taxon>
        <taxon>Candidatus Blackburniibacteriota</taxon>
    </lineage>
</organism>
<dbReference type="AlphaFoldDB" id="A0A1G1V137"/>
<feature type="signal peptide" evidence="2">
    <location>
        <begin position="1"/>
        <end position="20"/>
    </location>
</feature>
<dbReference type="EMBL" id="MHBW01000016">
    <property type="protein sequence ID" value="OGY09103.1"/>
    <property type="molecule type" value="Genomic_DNA"/>
</dbReference>
<gene>
    <name evidence="4" type="ORF">A2782_00070</name>
</gene>
<sequence length="620" mass="68920">MRYLLKVIFLACALYTVSYALPRVAAAQQEFKTDFATTYVVDQNGDAQVTQGITLTNNFSTIYATSYSLSLEGKKPVGVTAIESGKGIPVSVEQTDTETKILVNFPDAIVGKNKLRKFTVAYQIPHLASQNGQVWDLTIPRITSVDNFNTYNLSLTTSKILGKLAYISPEPKNRSETEKDMTFTFGKEDLLKAGIIAAFGDFQVFSFDLNYHLENPYVDKKGKTSIALVPDTAYQKVYYSKILPSPSSVVLDSDGNWMATYYLKPGEKKDIQVSGNAQIFATPQVLYTSPNPVTLPYYLSDTKYWPTDDLQIKSISQTLGKNPQSIYDYVVKTLNYDYSRVTSSVERMGAKGALASPDKAICMEFTDLFVALARAAGIPAREANGFAYTENPQVQPLSLVADVLHAWPEYWDQSLDVWKPIDPTWGKTTGGIDYFNKFDMSHLTFAIHGKSDDSPPPAGSYKLAQSNQRDVSVQFGHLPNNRESVPQITISQDKSLLPFVANKLHINIYNPGPVALYNQPITIIQNNLNTKGDIIKKIGFLAPMTDSSFDIQYTLPLLSTNKSSKIQLRVGEHNKTYEISSISIQMLQIVSVFIILLLLVGGGFITNYAYIYLKSRKTGK</sequence>
<dbReference type="Proteomes" id="UP000177967">
    <property type="component" value="Unassembled WGS sequence"/>
</dbReference>
<keyword evidence="1" id="KW-1133">Transmembrane helix</keyword>
<name>A0A1G1V137_9BACT</name>
<evidence type="ECO:0000313" key="4">
    <source>
        <dbReference type="EMBL" id="OGY09103.1"/>
    </source>
</evidence>
<dbReference type="Gene3D" id="3.10.620.30">
    <property type="match status" value="1"/>
</dbReference>
<comment type="caution">
    <text evidence="4">The sequence shown here is derived from an EMBL/GenBank/DDBJ whole genome shotgun (WGS) entry which is preliminary data.</text>
</comment>
<protein>
    <recommendedName>
        <fullName evidence="3">Transglutaminase-like domain-containing protein</fullName>
    </recommendedName>
</protein>
<dbReference type="PANTHER" id="PTHR33490">
    <property type="entry name" value="BLR5614 PROTEIN-RELATED"/>
    <property type="match status" value="1"/>
</dbReference>
<keyword evidence="2" id="KW-0732">Signal</keyword>
<dbReference type="SUPFAM" id="SSF54001">
    <property type="entry name" value="Cysteine proteinases"/>
    <property type="match status" value="1"/>
</dbReference>
<proteinExistence type="predicted"/>
<reference evidence="4 5" key="1">
    <citation type="journal article" date="2016" name="Nat. Commun.">
        <title>Thousands of microbial genomes shed light on interconnected biogeochemical processes in an aquifer system.</title>
        <authorList>
            <person name="Anantharaman K."/>
            <person name="Brown C.T."/>
            <person name="Hug L.A."/>
            <person name="Sharon I."/>
            <person name="Castelle C.J."/>
            <person name="Probst A.J."/>
            <person name="Thomas B.C."/>
            <person name="Singh A."/>
            <person name="Wilkins M.J."/>
            <person name="Karaoz U."/>
            <person name="Brodie E.L."/>
            <person name="Williams K.H."/>
            <person name="Hubbard S.S."/>
            <person name="Banfield J.F."/>
        </authorList>
    </citation>
    <scope>NUCLEOTIDE SEQUENCE [LARGE SCALE GENOMIC DNA]</scope>
</reference>
<evidence type="ECO:0000313" key="5">
    <source>
        <dbReference type="Proteomes" id="UP000177967"/>
    </source>
</evidence>
<evidence type="ECO:0000256" key="1">
    <source>
        <dbReference type="SAM" id="Phobius"/>
    </source>
</evidence>
<feature type="chain" id="PRO_5009580941" description="Transglutaminase-like domain-containing protein" evidence="2">
    <location>
        <begin position="21"/>
        <end position="620"/>
    </location>
</feature>
<dbReference type="PANTHER" id="PTHR33490:SF6">
    <property type="entry name" value="SLL1049 PROTEIN"/>
    <property type="match status" value="1"/>
</dbReference>
<feature type="domain" description="Transglutaminase-like" evidence="3">
    <location>
        <begin position="354"/>
        <end position="425"/>
    </location>
</feature>
<accession>A0A1G1V137</accession>
<dbReference type="InterPro" id="IPR038765">
    <property type="entry name" value="Papain-like_cys_pep_sf"/>
</dbReference>
<evidence type="ECO:0000256" key="2">
    <source>
        <dbReference type="SAM" id="SignalP"/>
    </source>
</evidence>
<keyword evidence="1" id="KW-0472">Membrane</keyword>